<feature type="region of interest" description="Disordered" evidence="1">
    <location>
        <begin position="129"/>
        <end position="191"/>
    </location>
</feature>
<keyword evidence="3" id="KW-1185">Reference proteome</keyword>
<dbReference type="EMBL" id="MDYP01000011">
    <property type="protein sequence ID" value="OQE07966.1"/>
    <property type="molecule type" value="Genomic_DNA"/>
</dbReference>
<accession>A0A1V6S283</accession>
<protein>
    <submittedName>
        <fullName evidence="2">Uncharacterized protein</fullName>
    </submittedName>
</protein>
<feature type="compositionally biased region" description="Acidic residues" evidence="1">
    <location>
        <begin position="136"/>
        <end position="146"/>
    </location>
</feature>
<feature type="compositionally biased region" description="Acidic residues" evidence="1">
    <location>
        <begin position="218"/>
        <end position="237"/>
    </location>
</feature>
<feature type="region of interest" description="Disordered" evidence="1">
    <location>
        <begin position="210"/>
        <end position="251"/>
    </location>
</feature>
<comment type="caution">
    <text evidence="2">The sequence shown here is derived from an EMBL/GenBank/DDBJ whole genome shotgun (WGS) entry which is preliminary data.</text>
</comment>
<reference evidence="3" key="1">
    <citation type="journal article" date="2017" name="Nat. Microbiol.">
        <title>Global analysis of biosynthetic gene clusters reveals vast potential of secondary metabolite production in Penicillium species.</title>
        <authorList>
            <person name="Nielsen J.C."/>
            <person name="Grijseels S."/>
            <person name="Prigent S."/>
            <person name="Ji B."/>
            <person name="Dainat J."/>
            <person name="Nielsen K.F."/>
            <person name="Frisvad J.C."/>
            <person name="Workman M."/>
            <person name="Nielsen J."/>
        </authorList>
    </citation>
    <scope>NUCLEOTIDE SEQUENCE [LARGE SCALE GENOMIC DNA]</scope>
    <source>
        <strain evidence="3">IBT 29486</strain>
    </source>
</reference>
<dbReference type="STRING" id="29845.A0A1V6S283"/>
<evidence type="ECO:0000313" key="2">
    <source>
        <dbReference type="EMBL" id="OQE07966.1"/>
    </source>
</evidence>
<feature type="compositionally biased region" description="Acidic residues" evidence="1">
    <location>
        <begin position="159"/>
        <end position="189"/>
    </location>
</feature>
<organism evidence="2 3">
    <name type="scientific">Penicillium vulpinum</name>
    <dbReference type="NCBI Taxonomy" id="29845"/>
    <lineage>
        <taxon>Eukaryota</taxon>
        <taxon>Fungi</taxon>
        <taxon>Dikarya</taxon>
        <taxon>Ascomycota</taxon>
        <taxon>Pezizomycotina</taxon>
        <taxon>Eurotiomycetes</taxon>
        <taxon>Eurotiomycetidae</taxon>
        <taxon>Eurotiales</taxon>
        <taxon>Aspergillaceae</taxon>
        <taxon>Penicillium</taxon>
    </lineage>
</organism>
<evidence type="ECO:0000313" key="3">
    <source>
        <dbReference type="Proteomes" id="UP000191518"/>
    </source>
</evidence>
<feature type="compositionally biased region" description="Polar residues" evidence="1">
    <location>
        <begin position="1"/>
        <end position="53"/>
    </location>
</feature>
<feature type="region of interest" description="Disordered" evidence="1">
    <location>
        <begin position="1"/>
        <end position="58"/>
    </location>
</feature>
<proteinExistence type="predicted"/>
<name>A0A1V6S283_9EURO</name>
<dbReference type="AlphaFoldDB" id="A0A1V6S283"/>
<dbReference type="OrthoDB" id="4363131at2759"/>
<evidence type="ECO:0000256" key="1">
    <source>
        <dbReference type="SAM" id="MobiDB-lite"/>
    </source>
</evidence>
<dbReference type="Proteomes" id="UP000191518">
    <property type="component" value="Unassembled WGS sequence"/>
</dbReference>
<sequence>MDTATNPSSSSGKDNDTQAITNQSGSGVNIAPQTSINPVGSGAGTNPQTTINPLGSGVGTVPQTITNLPFRSGWALPSQTNNPFRAGGGIAPHIKIRFPPGWKSISQTSNSNSSPFGGAAAAITTSFREGRPDTFDPLEPEPEENPEGGPPEIPTHWYEDEDELAGLFGDDDSDDEESDDESLGDVTDEELLRPRYTEAYIRALEASLDEIIAMPTPGDEEQPREEAEAEEEEETADDPSHGDEDVEAGEA</sequence>
<gene>
    <name evidence="2" type="ORF">PENVUL_c011G09024</name>
</gene>